<reference evidence="2" key="1">
    <citation type="journal article" date="2019" name="bioRxiv">
        <title>The Genome of the Zebra Mussel, Dreissena polymorpha: A Resource for Invasive Species Research.</title>
        <authorList>
            <person name="McCartney M.A."/>
            <person name="Auch B."/>
            <person name="Kono T."/>
            <person name="Mallez S."/>
            <person name="Zhang Y."/>
            <person name="Obille A."/>
            <person name="Becker A."/>
            <person name="Abrahante J.E."/>
            <person name="Garbe J."/>
            <person name="Badalamenti J.P."/>
            <person name="Herman A."/>
            <person name="Mangelson H."/>
            <person name="Liachko I."/>
            <person name="Sullivan S."/>
            <person name="Sone E.D."/>
            <person name="Koren S."/>
            <person name="Silverstein K.A.T."/>
            <person name="Beckman K.B."/>
            <person name="Gohl D.M."/>
        </authorList>
    </citation>
    <scope>NUCLEOTIDE SEQUENCE</scope>
    <source>
        <strain evidence="2">Duluth1</strain>
        <tissue evidence="2">Whole animal</tissue>
    </source>
</reference>
<reference evidence="2" key="2">
    <citation type="submission" date="2020-11" db="EMBL/GenBank/DDBJ databases">
        <authorList>
            <person name="McCartney M.A."/>
            <person name="Auch B."/>
            <person name="Kono T."/>
            <person name="Mallez S."/>
            <person name="Becker A."/>
            <person name="Gohl D.M."/>
            <person name="Silverstein K.A.T."/>
            <person name="Koren S."/>
            <person name="Bechman K.B."/>
            <person name="Herman A."/>
            <person name="Abrahante J.E."/>
            <person name="Garbe J."/>
        </authorList>
    </citation>
    <scope>NUCLEOTIDE SEQUENCE</scope>
    <source>
        <strain evidence="2">Duluth1</strain>
        <tissue evidence="2">Whole animal</tissue>
    </source>
</reference>
<organism evidence="2 3">
    <name type="scientific">Dreissena polymorpha</name>
    <name type="common">Zebra mussel</name>
    <name type="synonym">Mytilus polymorpha</name>
    <dbReference type="NCBI Taxonomy" id="45954"/>
    <lineage>
        <taxon>Eukaryota</taxon>
        <taxon>Metazoa</taxon>
        <taxon>Spiralia</taxon>
        <taxon>Lophotrochozoa</taxon>
        <taxon>Mollusca</taxon>
        <taxon>Bivalvia</taxon>
        <taxon>Autobranchia</taxon>
        <taxon>Heteroconchia</taxon>
        <taxon>Euheterodonta</taxon>
        <taxon>Imparidentia</taxon>
        <taxon>Neoheterodontei</taxon>
        <taxon>Myida</taxon>
        <taxon>Dreissenoidea</taxon>
        <taxon>Dreissenidae</taxon>
        <taxon>Dreissena</taxon>
    </lineage>
</organism>
<sequence>MARQRPTRIPTPHFQCSSANSVGGDSGQDGRTDEKSILGECGQCGRGPGLGNVDMDEMFRRENWFQDSSANSVTEMVARTDEQTAEINTISPRFKKRGDNYSTHIYQ</sequence>
<proteinExistence type="predicted"/>
<evidence type="ECO:0000313" key="2">
    <source>
        <dbReference type="EMBL" id="KAH3820578.1"/>
    </source>
</evidence>
<name>A0A9D4JU19_DREPO</name>
<feature type="compositionally biased region" description="Polar residues" evidence="1">
    <location>
        <begin position="14"/>
        <end position="23"/>
    </location>
</feature>
<dbReference type="Proteomes" id="UP000828390">
    <property type="component" value="Unassembled WGS sequence"/>
</dbReference>
<dbReference type="EMBL" id="JAIWYP010000005">
    <property type="protein sequence ID" value="KAH3820578.1"/>
    <property type="molecule type" value="Genomic_DNA"/>
</dbReference>
<dbReference type="AlphaFoldDB" id="A0A9D4JU19"/>
<gene>
    <name evidence="2" type="ORF">DPMN_122323</name>
</gene>
<feature type="compositionally biased region" description="Basic and acidic residues" evidence="1">
    <location>
        <begin position="28"/>
        <end position="37"/>
    </location>
</feature>
<evidence type="ECO:0000256" key="1">
    <source>
        <dbReference type="SAM" id="MobiDB-lite"/>
    </source>
</evidence>
<evidence type="ECO:0000313" key="3">
    <source>
        <dbReference type="Proteomes" id="UP000828390"/>
    </source>
</evidence>
<comment type="caution">
    <text evidence="2">The sequence shown here is derived from an EMBL/GenBank/DDBJ whole genome shotgun (WGS) entry which is preliminary data.</text>
</comment>
<feature type="region of interest" description="Disordered" evidence="1">
    <location>
        <begin position="1"/>
        <end position="49"/>
    </location>
</feature>
<feature type="region of interest" description="Disordered" evidence="1">
    <location>
        <begin position="88"/>
        <end position="107"/>
    </location>
</feature>
<accession>A0A9D4JU19</accession>
<protein>
    <submittedName>
        <fullName evidence="2">Uncharacterized protein</fullName>
    </submittedName>
</protein>
<keyword evidence="3" id="KW-1185">Reference proteome</keyword>